<name>A0ABY7STL6_9RHOB</name>
<reference evidence="1 2" key="1">
    <citation type="submission" date="2021-01" db="EMBL/GenBank/DDBJ databases">
        <title>Biogeographic distribution of Paracoccus.</title>
        <authorList>
            <person name="Hollensteiner J."/>
            <person name="Leineberger J."/>
            <person name="Brinkhoff T."/>
            <person name="Daniel R."/>
        </authorList>
    </citation>
    <scope>NUCLEOTIDE SEQUENCE [LARGE SCALE GENOMIC DNA]</scope>
    <source>
        <strain evidence="1 2">LMG25392</strain>
    </source>
</reference>
<evidence type="ECO:0000313" key="2">
    <source>
        <dbReference type="Proteomes" id="UP001218412"/>
    </source>
</evidence>
<protein>
    <submittedName>
        <fullName evidence="1">DUF429 domain-containing protein</fullName>
    </submittedName>
</protein>
<dbReference type="RefSeq" id="WP_272858345.1">
    <property type="nucleotide sequence ID" value="NZ_CP067134.1"/>
</dbReference>
<accession>A0ABY7STL6</accession>
<dbReference type="EMBL" id="CP067134">
    <property type="protein sequence ID" value="WCR10288.1"/>
    <property type="molecule type" value="Genomic_DNA"/>
</dbReference>
<dbReference type="Proteomes" id="UP001218412">
    <property type="component" value="Chromosome"/>
</dbReference>
<sequence length="313" mass="34232">MKPDVVVHCDWSKDAAKRWQAKATRDGGSWRLELPQRVGSTEDVLDRMREGAKPGRLFAGFDFPIGLPLTYGARTGLDGFREAVEAFGCAGAWQDWFAVCDDASQISLHRPFYPMRPGGRRLAHLLDGLALDGVSARRLCERRTASRPAACMLFWTLGGNQVGKAAATGWQEILKPNLPRIGLWPFDGDLHSLLAQRDIVVAETYPGEVYDHLGIPRRPVWSKRKQAGRASVGGHLLARTTQRGHGLAEGLADVIRNGFSDRADGEDQFDALVGLLGMLDVVDGHRPEGAPRDPAISGWEGWILGQQHQAASG</sequence>
<keyword evidence="2" id="KW-1185">Reference proteome</keyword>
<evidence type="ECO:0000313" key="1">
    <source>
        <dbReference type="EMBL" id="WCR10288.1"/>
    </source>
</evidence>
<proteinExistence type="predicted"/>
<gene>
    <name evidence="1" type="ORF">JHW45_14640</name>
</gene>
<organism evidence="1 2">
    <name type="scientific">Paracoccus stylophorae</name>
    <dbReference type="NCBI Taxonomy" id="659350"/>
    <lineage>
        <taxon>Bacteria</taxon>
        <taxon>Pseudomonadati</taxon>
        <taxon>Pseudomonadota</taxon>
        <taxon>Alphaproteobacteria</taxon>
        <taxon>Rhodobacterales</taxon>
        <taxon>Paracoccaceae</taxon>
        <taxon>Paracoccus</taxon>
    </lineage>
</organism>